<dbReference type="InterPro" id="IPR003959">
    <property type="entry name" value="ATPase_AAA_core"/>
</dbReference>
<dbReference type="RefSeq" id="XP_033383946.1">
    <property type="nucleotide sequence ID" value="XM_033525878.1"/>
</dbReference>
<dbReference type="InterPro" id="IPR054289">
    <property type="entry name" value="DUF7025"/>
</dbReference>
<dbReference type="EMBL" id="ML978069">
    <property type="protein sequence ID" value="KAF2015607.1"/>
    <property type="molecule type" value="Genomic_DNA"/>
</dbReference>
<dbReference type="InterPro" id="IPR027417">
    <property type="entry name" value="P-loop_NTPase"/>
</dbReference>
<sequence length="728" mass="82027">MAPSVAPTDYDVKSISSSSSDHQEPSIDAVTELPLAQKDTKKELPNTGMTCAVKNLWEGERKCTCCVNWIEEYPEDVTPNPEETDAVQRYALIVRNKRSHGVSGKAMIVHTIVVQSPLLKPMLEEVFDGYEGVTAGLKKVTFTTPFAPFFYRWSQFKKSVQSQIDEETRSHANLLYDVLASELDETVSTYQDLLSHGVITYKHLWTLFKPGDFILCQVDGEQMMMRLKTSMPQSAGLCLHAKYIDWDGFNFGYASYTFTIQAFEGTKPITDLEAYPIQFHSDSAAIESRLAARGKKFEQLQGYHYKKYNGTAHFASMVFGNRTIPARQRTVDGRIIIHAEMYCRYNLLECPPLEPLGSINFAPNLPSELEPVHMANQFLPPPPPPPPPGFPMHHPPPPPMPMPMHPGSMGPPQTGAQGKRSKRRGRSKPQQRTYEFLDLEPKVLSEDLHPICSPIVKGYSLKTKNWAKFKVKDVHEIVWDDRAFDSLVLPEGYKNLILSFTRSQNACETVMDDVIEGKGQGITILLLGEPGVGKTLTAESVAEYMRVPLYSMSAAQLGVDSETVETQLGDILEMVTKWKAILLLDETEVFLEQRTIESLERNKLVSIFLRMLEYYRGVLFLTTNRVEVLDKALESRIHLKISYPELDRTARLRIWHNLVGLLPPGSVGLDPSDLDFLSHRKMNGREIKNVIKTAQLLASGQDRALDLDDIDTVLRITQIGSDFKSSQD</sequence>
<dbReference type="InterPro" id="IPR003593">
    <property type="entry name" value="AAA+_ATPase"/>
</dbReference>
<dbReference type="GO" id="GO:0016887">
    <property type="term" value="F:ATP hydrolysis activity"/>
    <property type="evidence" value="ECO:0007669"/>
    <property type="project" value="InterPro"/>
</dbReference>
<dbReference type="Pfam" id="PF22942">
    <property type="entry name" value="DUF7025"/>
    <property type="match status" value="1"/>
</dbReference>
<dbReference type="GO" id="GO:0005524">
    <property type="term" value="F:ATP binding"/>
    <property type="evidence" value="ECO:0007669"/>
    <property type="project" value="InterPro"/>
</dbReference>
<dbReference type="Pfam" id="PF00004">
    <property type="entry name" value="AAA"/>
    <property type="match status" value="1"/>
</dbReference>
<gene>
    <name evidence="3" type="ORF">BU24DRAFT_408807</name>
</gene>
<reference evidence="3" key="1">
    <citation type="journal article" date="2020" name="Stud. Mycol.">
        <title>101 Dothideomycetes genomes: a test case for predicting lifestyles and emergence of pathogens.</title>
        <authorList>
            <person name="Haridas S."/>
            <person name="Albert R."/>
            <person name="Binder M."/>
            <person name="Bloem J."/>
            <person name="Labutti K."/>
            <person name="Salamov A."/>
            <person name="Andreopoulos B."/>
            <person name="Baker S."/>
            <person name="Barry K."/>
            <person name="Bills G."/>
            <person name="Bluhm B."/>
            <person name="Cannon C."/>
            <person name="Castanera R."/>
            <person name="Culley D."/>
            <person name="Daum C."/>
            <person name="Ezra D."/>
            <person name="Gonzalez J."/>
            <person name="Henrissat B."/>
            <person name="Kuo A."/>
            <person name="Liang C."/>
            <person name="Lipzen A."/>
            <person name="Lutzoni F."/>
            <person name="Magnuson J."/>
            <person name="Mondo S."/>
            <person name="Nolan M."/>
            <person name="Ohm R."/>
            <person name="Pangilinan J."/>
            <person name="Park H.-J."/>
            <person name="Ramirez L."/>
            <person name="Alfaro M."/>
            <person name="Sun H."/>
            <person name="Tritt A."/>
            <person name="Yoshinaga Y."/>
            <person name="Zwiers L.-H."/>
            <person name="Turgeon B."/>
            <person name="Goodwin S."/>
            <person name="Spatafora J."/>
            <person name="Crous P."/>
            <person name="Grigoriev I."/>
        </authorList>
    </citation>
    <scope>NUCLEOTIDE SEQUENCE</scope>
    <source>
        <strain evidence="3">CBS 175.79</strain>
    </source>
</reference>
<feature type="domain" description="AAA+ ATPase" evidence="2">
    <location>
        <begin position="520"/>
        <end position="645"/>
    </location>
</feature>
<evidence type="ECO:0000259" key="2">
    <source>
        <dbReference type="SMART" id="SM00382"/>
    </source>
</evidence>
<dbReference type="OrthoDB" id="10042665at2759"/>
<proteinExistence type="predicted"/>
<dbReference type="Gene3D" id="3.40.50.300">
    <property type="entry name" value="P-loop containing nucleotide triphosphate hydrolases"/>
    <property type="match status" value="1"/>
</dbReference>
<feature type="region of interest" description="Disordered" evidence="1">
    <location>
        <begin position="1"/>
        <end position="26"/>
    </location>
</feature>
<dbReference type="Proteomes" id="UP000799778">
    <property type="component" value="Unassembled WGS sequence"/>
</dbReference>
<feature type="compositionally biased region" description="Pro residues" evidence="1">
    <location>
        <begin position="380"/>
        <end position="404"/>
    </location>
</feature>
<dbReference type="AlphaFoldDB" id="A0A6A5XS18"/>
<dbReference type="CDD" id="cd19481">
    <property type="entry name" value="RecA-like_protease"/>
    <property type="match status" value="1"/>
</dbReference>
<dbReference type="SMART" id="SM00382">
    <property type="entry name" value="AAA"/>
    <property type="match status" value="1"/>
</dbReference>
<evidence type="ECO:0000256" key="1">
    <source>
        <dbReference type="SAM" id="MobiDB-lite"/>
    </source>
</evidence>
<feature type="region of interest" description="Disordered" evidence="1">
    <location>
        <begin position="380"/>
        <end position="433"/>
    </location>
</feature>
<evidence type="ECO:0000313" key="4">
    <source>
        <dbReference type="Proteomes" id="UP000799778"/>
    </source>
</evidence>
<name>A0A6A5XS18_9PLEO</name>
<feature type="compositionally biased region" description="Basic residues" evidence="1">
    <location>
        <begin position="419"/>
        <end position="429"/>
    </location>
</feature>
<keyword evidence="4" id="KW-1185">Reference proteome</keyword>
<dbReference type="PANTHER" id="PTHR46411:SF3">
    <property type="entry name" value="AAA+ ATPASE DOMAIN-CONTAINING PROTEIN"/>
    <property type="match status" value="1"/>
</dbReference>
<dbReference type="SUPFAM" id="SSF52540">
    <property type="entry name" value="P-loop containing nucleoside triphosphate hydrolases"/>
    <property type="match status" value="1"/>
</dbReference>
<dbReference type="GeneID" id="54283275"/>
<accession>A0A6A5XS18</accession>
<organism evidence="3 4">
    <name type="scientific">Aaosphaeria arxii CBS 175.79</name>
    <dbReference type="NCBI Taxonomy" id="1450172"/>
    <lineage>
        <taxon>Eukaryota</taxon>
        <taxon>Fungi</taxon>
        <taxon>Dikarya</taxon>
        <taxon>Ascomycota</taxon>
        <taxon>Pezizomycotina</taxon>
        <taxon>Dothideomycetes</taxon>
        <taxon>Pleosporomycetidae</taxon>
        <taxon>Pleosporales</taxon>
        <taxon>Pleosporales incertae sedis</taxon>
        <taxon>Aaosphaeria</taxon>
    </lineage>
</organism>
<keyword evidence="3" id="KW-0378">Hydrolase</keyword>
<evidence type="ECO:0000313" key="3">
    <source>
        <dbReference type="EMBL" id="KAF2015607.1"/>
    </source>
</evidence>
<dbReference type="PANTHER" id="PTHR46411">
    <property type="entry name" value="FAMILY ATPASE, PUTATIVE-RELATED"/>
    <property type="match status" value="1"/>
</dbReference>
<protein>
    <submittedName>
        <fullName evidence="3">P-loop containing nucleoside triphosphate hydrolase protein</fullName>
    </submittedName>
</protein>